<proteinExistence type="predicted"/>
<feature type="transmembrane region" description="Helical" evidence="2">
    <location>
        <begin position="98"/>
        <end position="124"/>
    </location>
</feature>
<feature type="domain" description="HTH cro/C1-type" evidence="3">
    <location>
        <begin position="6"/>
        <end position="60"/>
    </location>
</feature>
<dbReference type="Pfam" id="PF01381">
    <property type="entry name" value="HTH_3"/>
    <property type="match status" value="1"/>
</dbReference>
<evidence type="ECO:0000313" key="5">
    <source>
        <dbReference type="Proteomes" id="UP000593601"/>
    </source>
</evidence>
<dbReference type="EMBL" id="CP063304">
    <property type="protein sequence ID" value="QOV19526.1"/>
    <property type="molecule type" value="Genomic_DNA"/>
</dbReference>
<dbReference type="PANTHER" id="PTHR46558:SF3">
    <property type="entry name" value="TRANSCRIPTIONAL REGULATOR"/>
    <property type="match status" value="1"/>
</dbReference>
<evidence type="ECO:0000256" key="2">
    <source>
        <dbReference type="SAM" id="Phobius"/>
    </source>
</evidence>
<sequence length="145" mass="16398">MFAENLKTLRKAKGLSQEELAVRLHVVRQTISKWEKGLSVPDASLLIRLSDIFEVSVSELLGSKIENETEMDAVAEQLSKINEQLAIKNRRSRRIWKIAAIVFISFILINFLLLALNISAFSLYKSDSGVRVDVTEDKPDEIPDL</sequence>
<dbReference type="KEGG" id="bliq:INP51_00635"/>
<keyword evidence="5" id="KW-1185">Reference proteome</keyword>
<dbReference type="InterPro" id="IPR010982">
    <property type="entry name" value="Lambda_DNA-bd_dom_sf"/>
</dbReference>
<name>A0A7M2RGS1_9FIRM</name>
<dbReference type="CDD" id="cd00093">
    <property type="entry name" value="HTH_XRE"/>
    <property type="match status" value="1"/>
</dbReference>
<keyword evidence="2" id="KW-0812">Transmembrane</keyword>
<dbReference type="PANTHER" id="PTHR46558">
    <property type="entry name" value="TRACRIPTIONAL REGULATORY PROTEIN-RELATED-RELATED"/>
    <property type="match status" value="1"/>
</dbReference>
<dbReference type="Proteomes" id="UP000593601">
    <property type="component" value="Chromosome"/>
</dbReference>
<keyword evidence="2" id="KW-0472">Membrane</keyword>
<dbReference type="SMART" id="SM00530">
    <property type="entry name" value="HTH_XRE"/>
    <property type="match status" value="1"/>
</dbReference>
<dbReference type="RefSeq" id="WP_193735846.1">
    <property type="nucleotide sequence ID" value="NZ_CP063304.1"/>
</dbReference>
<gene>
    <name evidence="4" type="ORF">INP51_00635</name>
</gene>
<dbReference type="GO" id="GO:0003677">
    <property type="term" value="F:DNA binding"/>
    <property type="evidence" value="ECO:0007669"/>
    <property type="project" value="UniProtKB-KW"/>
</dbReference>
<reference evidence="4 5" key="1">
    <citation type="submission" date="2020-10" db="EMBL/GenBank/DDBJ databases">
        <title>Blautia liquoris sp.nov., isolated from the mud in a fermentation cellar used for the production of Chinese strong-flavoured liquor.</title>
        <authorList>
            <person name="Lu L."/>
        </authorList>
    </citation>
    <scope>NUCLEOTIDE SEQUENCE [LARGE SCALE GENOMIC DNA]</scope>
    <source>
        <strain evidence="4 5">LZLJ-3</strain>
    </source>
</reference>
<evidence type="ECO:0000256" key="1">
    <source>
        <dbReference type="ARBA" id="ARBA00023125"/>
    </source>
</evidence>
<dbReference type="AlphaFoldDB" id="A0A7M2RGS1"/>
<organism evidence="4 5">
    <name type="scientific">Blautia liquoris</name>
    <dbReference type="NCBI Taxonomy" id="2779518"/>
    <lineage>
        <taxon>Bacteria</taxon>
        <taxon>Bacillati</taxon>
        <taxon>Bacillota</taxon>
        <taxon>Clostridia</taxon>
        <taxon>Lachnospirales</taxon>
        <taxon>Lachnospiraceae</taxon>
        <taxon>Blautia</taxon>
    </lineage>
</organism>
<evidence type="ECO:0000313" key="4">
    <source>
        <dbReference type="EMBL" id="QOV19526.1"/>
    </source>
</evidence>
<dbReference type="InterPro" id="IPR001387">
    <property type="entry name" value="Cro/C1-type_HTH"/>
</dbReference>
<accession>A0A7M2RGS1</accession>
<keyword evidence="2" id="KW-1133">Transmembrane helix</keyword>
<evidence type="ECO:0000259" key="3">
    <source>
        <dbReference type="PROSITE" id="PS50943"/>
    </source>
</evidence>
<dbReference type="Gene3D" id="1.10.260.40">
    <property type="entry name" value="lambda repressor-like DNA-binding domains"/>
    <property type="match status" value="1"/>
</dbReference>
<protein>
    <submittedName>
        <fullName evidence="4">Helix-turn-helix transcriptional regulator</fullName>
    </submittedName>
</protein>
<dbReference type="SUPFAM" id="SSF47413">
    <property type="entry name" value="lambda repressor-like DNA-binding domains"/>
    <property type="match status" value="1"/>
</dbReference>
<dbReference type="PROSITE" id="PS50943">
    <property type="entry name" value="HTH_CROC1"/>
    <property type="match status" value="1"/>
</dbReference>
<keyword evidence="1" id="KW-0238">DNA-binding</keyword>